<feature type="domain" description="VTT" evidence="9">
    <location>
        <begin position="88"/>
        <end position="203"/>
    </location>
</feature>
<evidence type="ECO:0000313" key="11">
    <source>
        <dbReference type="Proteomes" id="UP000599074"/>
    </source>
</evidence>
<evidence type="ECO:0000256" key="5">
    <source>
        <dbReference type="ARBA" id="ARBA00022989"/>
    </source>
</evidence>
<reference evidence="10" key="1">
    <citation type="submission" date="2021-01" db="EMBL/GenBank/DDBJ databases">
        <title>Whole genome shotgun sequence of Planosporangium mesophilum NBRC 109066.</title>
        <authorList>
            <person name="Komaki H."/>
            <person name="Tamura T."/>
        </authorList>
    </citation>
    <scope>NUCLEOTIDE SEQUENCE</scope>
    <source>
        <strain evidence="10">NBRC 109066</strain>
    </source>
</reference>
<keyword evidence="5 7" id="KW-1133">Transmembrane helix</keyword>
<evidence type="ECO:0000256" key="7">
    <source>
        <dbReference type="RuleBase" id="RU366058"/>
    </source>
</evidence>
<evidence type="ECO:0000256" key="4">
    <source>
        <dbReference type="ARBA" id="ARBA00022692"/>
    </source>
</evidence>
<feature type="transmembrane region" description="Helical" evidence="7">
    <location>
        <begin position="32"/>
        <end position="54"/>
    </location>
</feature>
<comment type="caution">
    <text evidence="10">The sequence shown here is derived from an EMBL/GenBank/DDBJ whole genome shotgun (WGS) entry which is preliminary data.</text>
</comment>
<feature type="transmembrane region" description="Helical" evidence="7">
    <location>
        <begin position="98"/>
        <end position="127"/>
    </location>
</feature>
<evidence type="ECO:0000256" key="6">
    <source>
        <dbReference type="ARBA" id="ARBA00023136"/>
    </source>
</evidence>
<comment type="similarity">
    <text evidence="2 7">Belongs to the TVP38/TMEM64 family.</text>
</comment>
<dbReference type="Proteomes" id="UP000599074">
    <property type="component" value="Unassembled WGS sequence"/>
</dbReference>
<feature type="transmembrane region" description="Helical" evidence="7">
    <location>
        <begin position="147"/>
        <end position="168"/>
    </location>
</feature>
<dbReference type="GO" id="GO:0005886">
    <property type="term" value="C:plasma membrane"/>
    <property type="evidence" value="ECO:0007669"/>
    <property type="project" value="UniProtKB-SubCell"/>
</dbReference>
<feature type="transmembrane region" description="Helical" evidence="7">
    <location>
        <begin position="180"/>
        <end position="201"/>
    </location>
</feature>
<gene>
    <name evidence="10" type="ORF">Pme01_49140</name>
</gene>
<keyword evidence="4 7" id="KW-0812">Transmembrane</keyword>
<dbReference type="Pfam" id="PF09335">
    <property type="entry name" value="VTT_dom"/>
    <property type="match status" value="1"/>
</dbReference>
<keyword evidence="6 7" id="KW-0472">Membrane</keyword>
<evidence type="ECO:0000313" key="10">
    <source>
        <dbReference type="EMBL" id="GII25317.1"/>
    </source>
</evidence>
<evidence type="ECO:0000259" key="9">
    <source>
        <dbReference type="Pfam" id="PF09335"/>
    </source>
</evidence>
<comment type="subcellular location">
    <subcellularLocation>
        <location evidence="1 7">Cell membrane</location>
        <topology evidence="1 7">Multi-pass membrane protein</topology>
    </subcellularLocation>
</comment>
<sequence length="258" mass="26427">MTRLVRGLRRTARPGRREGDSGRPPNRSATAAAVRFGLLVVLVAGLGLTTLLAHPSRRGLLHAVHSSHLVAPLVAVVGSAILVAALTPRTLLSFVGGALFGTLAGSAYVLAGVMVGATLAFGVGRLLGRDFVSGHLRGRFALIEQAVASRALTAVMVSRLIPLVPFGISNYTFGTTSVGFGSYLAGTLIGAVPATLAYAALGAATMKGDPAAATYAGIAVGGLAVGGAIGTYLVWRRRPRHQERQRSEPVVLTATGSD</sequence>
<keyword evidence="11" id="KW-1185">Reference proteome</keyword>
<organism evidence="10 11">
    <name type="scientific">Planosporangium mesophilum</name>
    <dbReference type="NCBI Taxonomy" id="689768"/>
    <lineage>
        <taxon>Bacteria</taxon>
        <taxon>Bacillati</taxon>
        <taxon>Actinomycetota</taxon>
        <taxon>Actinomycetes</taxon>
        <taxon>Micromonosporales</taxon>
        <taxon>Micromonosporaceae</taxon>
        <taxon>Planosporangium</taxon>
    </lineage>
</organism>
<proteinExistence type="inferred from homology"/>
<dbReference type="EMBL" id="BOON01000050">
    <property type="protein sequence ID" value="GII25317.1"/>
    <property type="molecule type" value="Genomic_DNA"/>
</dbReference>
<feature type="compositionally biased region" description="Basic residues" evidence="8">
    <location>
        <begin position="1"/>
        <end position="14"/>
    </location>
</feature>
<accession>A0A8J3THM1</accession>
<dbReference type="InterPro" id="IPR015414">
    <property type="entry name" value="TMEM64"/>
</dbReference>
<dbReference type="PANTHER" id="PTHR12677:SF59">
    <property type="entry name" value="GOLGI APPARATUS MEMBRANE PROTEIN TVP38-RELATED"/>
    <property type="match status" value="1"/>
</dbReference>
<evidence type="ECO:0000256" key="2">
    <source>
        <dbReference type="ARBA" id="ARBA00008640"/>
    </source>
</evidence>
<dbReference type="InterPro" id="IPR032816">
    <property type="entry name" value="VTT_dom"/>
</dbReference>
<evidence type="ECO:0000256" key="8">
    <source>
        <dbReference type="SAM" id="MobiDB-lite"/>
    </source>
</evidence>
<protein>
    <recommendedName>
        <fullName evidence="7">TVP38/TMEM64 family membrane protein</fullName>
    </recommendedName>
</protein>
<evidence type="ECO:0000256" key="1">
    <source>
        <dbReference type="ARBA" id="ARBA00004651"/>
    </source>
</evidence>
<keyword evidence="3 7" id="KW-1003">Cell membrane</keyword>
<feature type="transmembrane region" description="Helical" evidence="7">
    <location>
        <begin position="66"/>
        <end position="86"/>
    </location>
</feature>
<feature type="transmembrane region" description="Helical" evidence="7">
    <location>
        <begin position="213"/>
        <end position="235"/>
    </location>
</feature>
<evidence type="ECO:0000256" key="3">
    <source>
        <dbReference type="ARBA" id="ARBA00022475"/>
    </source>
</evidence>
<name>A0A8J3THM1_9ACTN</name>
<dbReference type="PANTHER" id="PTHR12677">
    <property type="entry name" value="GOLGI APPARATUS MEMBRANE PROTEIN TVP38-RELATED"/>
    <property type="match status" value="1"/>
</dbReference>
<dbReference type="AlphaFoldDB" id="A0A8J3THM1"/>
<feature type="region of interest" description="Disordered" evidence="8">
    <location>
        <begin position="1"/>
        <end position="28"/>
    </location>
</feature>